<dbReference type="PANTHER" id="PTHR23279">
    <property type="entry name" value="DEFECTIVE PROBOSCIS EXTENSION RESPONSE DPR -RELATED"/>
    <property type="match status" value="1"/>
</dbReference>
<sequence>MLQLAPLLFLLLRLAEGASQEVLSCLRMERSHIESPHMREVHVEEDRPAYLHCRVPQNTNYMVAWSRASDSALLTAGPDTFTSDPRFQISRRSDEDYVLIIRQSQPRDSGCYLCEVNTEPQSTIVPVYLNVTKKDMPLSIQPNKKPGRLLANMQGDEVILNCTFSTDGTPEEQEVYWRKDDKEIDLNDTQKYVWKVKRDAGLIVHEVVIRGASDADDGEYACLRGKQKATQIVHVNLKAEAQKASNIGNNLQIFLTNGC</sequence>
<organism evidence="3 4">
    <name type="scientific">Mesorhabditis spiculigera</name>
    <dbReference type="NCBI Taxonomy" id="96644"/>
    <lineage>
        <taxon>Eukaryota</taxon>
        <taxon>Metazoa</taxon>
        <taxon>Ecdysozoa</taxon>
        <taxon>Nematoda</taxon>
        <taxon>Chromadorea</taxon>
        <taxon>Rhabditida</taxon>
        <taxon>Rhabditina</taxon>
        <taxon>Rhabditomorpha</taxon>
        <taxon>Rhabditoidea</taxon>
        <taxon>Rhabditidae</taxon>
        <taxon>Mesorhabditinae</taxon>
        <taxon>Mesorhabditis</taxon>
    </lineage>
</organism>
<dbReference type="Pfam" id="PF07686">
    <property type="entry name" value="V-set"/>
    <property type="match status" value="1"/>
</dbReference>
<dbReference type="InterPro" id="IPR037448">
    <property type="entry name" value="Zig-8"/>
</dbReference>
<dbReference type="SMART" id="SM00408">
    <property type="entry name" value="IGc2"/>
    <property type="match status" value="2"/>
</dbReference>
<feature type="domain" description="Ig-like" evidence="2">
    <location>
        <begin position="120"/>
        <end position="222"/>
    </location>
</feature>
<dbReference type="InterPro" id="IPR007110">
    <property type="entry name" value="Ig-like_dom"/>
</dbReference>
<dbReference type="Gene3D" id="2.60.40.10">
    <property type="entry name" value="Immunoglobulins"/>
    <property type="match status" value="2"/>
</dbReference>
<dbReference type="GO" id="GO:0032589">
    <property type="term" value="C:neuron projection membrane"/>
    <property type="evidence" value="ECO:0007669"/>
    <property type="project" value="TreeGrafter"/>
</dbReference>
<feature type="domain" description="Ig-like" evidence="2">
    <location>
        <begin position="36"/>
        <end position="117"/>
    </location>
</feature>
<name>A0AA36D295_9BILA</name>
<dbReference type="InterPro" id="IPR013783">
    <property type="entry name" value="Ig-like_fold"/>
</dbReference>
<dbReference type="Proteomes" id="UP001177023">
    <property type="component" value="Unassembled WGS sequence"/>
</dbReference>
<accession>A0AA36D295</accession>
<evidence type="ECO:0000256" key="1">
    <source>
        <dbReference type="SAM" id="SignalP"/>
    </source>
</evidence>
<dbReference type="InterPro" id="IPR003599">
    <property type="entry name" value="Ig_sub"/>
</dbReference>
<dbReference type="InterPro" id="IPR036179">
    <property type="entry name" value="Ig-like_dom_sf"/>
</dbReference>
<dbReference type="InterPro" id="IPR003598">
    <property type="entry name" value="Ig_sub2"/>
</dbReference>
<evidence type="ECO:0000313" key="4">
    <source>
        <dbReference type="Proteomes" id="UP001177023"/>
    </source>
</evidence>
<dbReference type="InterPro" id="IPR013098">
    <property type="entry name" value="Ig_I-set"/>
</dbReference>
<dbReference type="GO" id="GO:0050808">
    <property type="term" value="P:synapse organization"/>
    <property type="evidence" value="ECO:0007669"/>
    <property type="project" value="TreeGrafter"/>
</dbReference>
<dbReference type="InterPro" id="IPR013106">
    <property type="entry name" value="Ig_V-set"/>
</dbReference>
<reference evidence="3" key="1">
    <citation type="submission" date="2023-06" db="EMBL/GenBank/DDBJ databases">
        <authorList>
            <person name="Delattre M."/>
        </authorList>
    </citation>
    <scope>NUCLEOTIDE SEQUENCE</scope>
    <source>
        <strain evidence="3">AF72</strain>
    </source>
</reference>
<protein>
    <recommendedName>
        <fullName evidence="2">Ig-like domain-containing protein</fullName>
    </recommendedName>
</protein>
<feature type="chain" id="PRO_5041304069" description="Ig-like domain-containing protein" evidence="1">
    <location>
        <begin position="18"/>
        <end position="259"/>
    </location>
</feature>
<dbReference type="SMART" id="SM00406">
    <property type="entry name" value="IGv"/>
    <property type="match status" value="1"/>
</dbReference>
<evidence type="ECO:0000313" key="3">
    <source>
        <dbReference type="EMBL" id="CAJ0578547.1"/>
    </source>
</evidence>
<gene>
    <name evidence="3" type="ORF">MSPICULIGERA_LOCUS16795</name>
</gene>
<dbReference type="Pfam" id="PF07679">
    <property type="entry name" value="I-set"/>
    <property type="match status" value="1"/>
</dbReference>
<comment type="caution">
    <text evidence="3">The sequence shown here is derived from an EMBL/GenBank/DDBJ whole genome shotgun (WGS) entry which is preliminary data.</text>
</comment>
<feature type="signal peptide" evidence="1">
    <location>
        <begin position="1"/>
        <end position="17"/>
    </location>
</feature>
<proteinExistence type="predicted"/>
<dbReference type="PANTHER" id="PTHR23279:SF36">
    <property type="entry name" value="DEFECTIVE PROBOSCIS EXTENSION RESPONSE 9, ISOFORM A"/>
    <property type="match status" value="1"/>
</dbReference>
<dbReference type="SUPFAM" id="SSF48726">
    <property type="entry name" value="Immunoglobulin"/>
    <property type="match status" value="2"/>
</dbReference>
<dbReference type="PROSITE" id="PS50835">
    <property type="entry name" value="IG_LIKE"/>
    <property type="match status" value="2"/>
</dbReference>
<evidence type="ECO:0000259" key="2">
    <source>
        <dbReference type="PROSITE" id="PS50835"/>
    </source>
</evidence>
<keyword evidence="1" id="KW-0732">Signal</keyword>
<keyword evidence="4" id="KW-1185">Reference proteome</keyword>
<dbReference type="AlphaFoldDB" id="A0AA36D295"/>
<dbReference type="EMBL" id="CATQJA010002654">
    <property type="protein sequence ID" value="CAJ0578547.1"/>
    <property type="molecule type" value="Genomic_DNA"/>
</dbReference>
<dbReference type="SMART" id="SM00409">
    <property type="entry name" value="IG"/>
    <property type="match status" value="2"/>
</dbReference>
<feature type="non-terminal residue" evidence="3">
    <location>
        <position position="1"/>
    </location>
</feature>